<feature type="compositionally biased region" description="Polar residues" evidence="7">
    <location>
        <begin position="800"/>
        <end position="813"/>
    </location>
</feature>
<evidence type="ECO:0000256" key="7">
    <source>
        <dbReference type="SAM" id="MobiDB-lite"/>
    </source>
</evidence>
<sequence>MKQRFSSLDVKVICRELSAALVGLRISNIYDLSSRIYLFKLAKPDVRKQLIVDSGFRCHLTAYSRATAPAPSHFVSRLREFLKSRRVTAISQVGTDRIVHIELSDGYSHLFLEFFASGNIILTDSEYKIVALQRVVAEGEEQDEVRIGLKYRLDNKQNYGGVPPLSVDRLKDALEKARDRDAAQPEATTKRAKRKQEEALRRALSLGFPEYPPLLLEHALHVRGFESGLRPDQCLETDARIDGLMHVLQEAEKISNELSTTEQTRGYIITRKEEKKKLLEAPGSSGEAKLADKSKYFDYHPFEPKQFADSTDTEILPFDSFNKAVDEYYSSVEAQKLESRLTEREETMKRKLEATKRDHEKRVGALKEVQQLHTRKAEVIEANLSRVEDAINAVNSLIAQGMDWVEIARLIEMEQSKRNPIATMIKLPLKLYENTITVLLPGNNPEDREDESEGSEEDEDEIDDEVETKSHKLEILTVDIDLGLSPWANASQYYDQKKSAAVKEDKTLKASKKALKSAEKKVTADLKQGLKQEKPVLRPARVPFWYEKFFFFISSDGYLVLGGSDDRQNEILYLRHLQKGDVYVHSNTEGAIPMVIKNKPGAFDDPIPPATLAQAGTFTVATSNAWDSKALMGAWWVNADQVSKTTPSGEFLATGGVVIRGEKNHLAPGQLVLGFAVLFQISPESVANHIRHRLGDDDQKTPQQYSESENLKETRNPVNDDGSVIGSEDRQKAANDPYDSHFQETEQNVFDEEMPPAKDESQEEPELPSEGRDISVDPEMQAQSSAPDPTISHASAPEFTKQSTAQGLISTETGLEKEGDVESTPSTSQPSRTPTPSIHSASTPKKQPQVRGKRGKAKKLASKYKEQDEEDRELALRLLGSAPKATTPRKTKEDREAEIQAQKERRRAQHDKAAQAERQRQENFQKQKQGLDKRVMEDRVDDLSSLPTLVGTPIVGDEIISAIPVCAPWSALGQYKYRAKLQPGTTGKGKTVKEVLGKWIVGAAAVVKEKKSPTSAAAEDDAEGQEKQDLAEPKTKESEQLQLTSMELELLKGWREAEVINTLPVGKVRIVSVVGAGGNVANADDGKNKGKKAGGGGGKGGKGGGKGSKKR</sequence>
<dbReference type="Gene3D" id="2.30.310.10">
    <property type="entry name" value="ibrinogen binding protein from staphylococcus aureus domain"/>
    <property type="match status" value="1"/>
</dbReference>
<feature type="domain" description="NFACT RNA-binding" evidence="8">
    <location>
        <begin position="548"/>
        <end position="661"/>
    </location>
</feature>
<accession>A0AAF0DI57</accession>
<dbReference type="InterPro" id="IPR008532">
    <property type="entry name" value="NFACT_RNA-bd"/>
</dbReference>
<dbReference type="GO" id="GO:1990116">
    <property type="term" value="P:ribosome-associated ubiquitin-dependent protein catabolic process"/>
    <property type="evidence" value="ECO:0007669"/>
    <property type="project" value="TreeGrafter"/>
</dbReference>
<evidence type="ECO:0000259" key="9">
    <source>
        <dbReference type="Pfam" id="PF11923"/>
    </source>
</evidence>
<feature type="region of interest" description="Disordered" evidence="7">
    <location>
        <begin position="1078"/>
        <end position="1111"/>
    </location>
</feature>
<evidence type="ECO:0000256" key="4">
    <source>
        <dbReference type="ARBA" id="ARBA00023054"/>
    </source>
</evidence>
<keyword evidence="4 6" id="KW-0175">Coiled coil</keyword>
<dbReference type="InterPro" id="IPR021846">
    <property type="entry name" value="NFACT-C"/>
</dbReference>
<dbReference type="GO" id="GO:0072344">
    <property type="term" value="P:rescue of stalled ribosome"/>
    <property type="evidence" value="ECO:0007669"/>
    <property type="project" value="TreeGrafter"/>
</dbReference>
<evidence type="ECO:0000256" key="2">
    <source>
        <dbReference type="ARBA" id="ARBA00008318"/>
    </source>
</evidence>
<dbReference type="Pfam" id="PF05833">
    <property type="entry name" value="NFACT_N"/>
    <property type="match status" value="2"/>
</dbReference>
<feature type="compositionally biased region" description="Basic and acidic residues" evidence="7">
    <location>
        <begin position="1024"/>
        <end position="1039"/>
    </location>
</feature>
<dbReference type="AlphaFoldDB" id="A0AAF0DI57"/>
<feature type="compositionally biased region" description="Low complexity" evidence="7">
    <location>
        <begin position="823"/>
        <end position="837"/>
    </location>
</feature>
<reference evidence="10" key="1">
    <citation type="submission" date="2023-03" db="EMBL/GenBank/DDBJ databases">
        <title>Emydomyces testavorans Genome Sequence.</title>
        <authorList>
            <person name="Hoyer L."/>
        </authorList>
    </citation>
    <scope>NUCLEOTIDE SEQUENCE</scope>
    <source>
        <strain evidence="10">16-2883</strain>
    </source>
</reference>
<dbReference type="GO" id="GO:0000049">
    <property type="term" value="F:tRNA binding"/>
    <property type="evidence" value="ECO:0007669"/>
    <property type="project" value="TreeGrafter"/>
</dbReference>
<evidence type="ECO:0000259" key="8">
    <source>
        <dbReference type="Pfam" id="PF05670"/>
    </source>
</evidence>
<keyword evidence="3" id="KW-0963">Cytoplasm</keyword>
<dbReference type="GO" id="GO:0005737">
    <property type="term" value="C:cytoplasm"/>
    <property type="evidence" value="ECO:0007669"/>
    <property type="project" value="UniProtKB-SubCell"/>
</dbReference>
<evidence type="ECO:0000256" key="5">
    <source>
        <dbReference type="ARBA" id="ARBA00070414"/>
    </source>
</evidence>
<dbReference type="GO" id="GO:0043023">
    <property type="term" value="F:ribosomal large subunit binding"/>
    <property type="evidence" value="ECO:0007669"/>
    <property type="project" value="TreeGrafter"/>
</dbReference>
<dbReference type="Proteomes" id="UP001219355">
    <property type="component" value="Chromosome 2"/>
</dbReference>
<name>A0AAF0DI57_9EURO</name>
<dbReference type="PANTHER" id="PTHR15239:SF6">
    <property type="entry name" value="RIBOSOME QUALITY CONTROL COMPLEX SUBUNIT NEMF"/>
    <property type="match status" value="1"/>
</dbReference>
<feature type="compositionally biased region" description="Gly residues" evidence="7">
    <location>
        <begin position="1093"/>
        <end position="1111"/>
    </location>
</feature>
<protein>
    <recommendedName>
        <fullName evidence="5">Ribosome quality control complex subunit 2</fullName>
    </recommendedName>
</protein>
<feature type="compositionally biased region" description="Acidic residues" evidence="7">
    <location>
        <begin position="447"/>
        <end position="466"/>
    </location>
</feature>
<gene>
    <name evidence="10" type="ORF">PRK78_003464</name>
</gene>
<comment type="subcellular location">
    <subcellularLocation>
        <location evidence="1">Cytoplasm</location>
    </subcellularLocation>
</comment>
<feature type="compositionally biased region" description="Basic and acidic residues" evidence="7">
    <location>
        <begin position="910"/>
        <end position="936"/>
    </location>
</feature>
<feature type="region of interest" description="Disordered" evidence="7">
    <location>
        <begin position="1008"/>
        <end position="1041"/>
    </location>
</feature>
<dbReference type="GO" id="GO:1990112">
    <property type="term" value="C:RQC complex"/>
    <property type="evidence" value="ECO:0007669"/>
    <property type="project" value="TreeGrafter"/>
</dbReference>
<evidence type="ECO:0000313" key="10">
    <source>
        <dbReference type="EMBL" id="WEW57997.1"/>
    </source>
</evidence>
<feature type="coiled-coil region" evidence="6">
    <location>
        <begin position="334"/>
        <end position="369"/>
    </location>
</feature>
<dbReference type="FunFam" id="2.30.310.10:FF:000003">
    <property type="entry name" value="Zinc knuckle domain containing protein"/>
    <property type="match status" value="1"/>
</dbReference>
<keyword evidence="11" id="KW-1185">Reference proteome</keyword>
<feature type="compositionally biased region" description="Basic and acidic residues" evidence="7">
    <location>
        <begin position="727"/>
        <end position="738"/>
    </location>
</feature>
<feature type="region of interest" description="Disordered" evidence="7">
    <location>
        <begin position="751"/>
        <end position="936"/>
    </location>
</feature>
<evidence type="ECO:0000313" key="11">
    <source>
        <dbReference type="Proteomes" id="UP001219355"/>
    </source>
</evidence>
<dbReference type="PANTHER" id="PTHR15239">
    <property type="entry name" value="NUCLEAR EXPORT MEDIATOR FACTOR NEMF"/>
    <property type="match status" value="1"/>
</dbReference>
<dbReference type="Pfam" id="PF11923">
    <property type="entry name" value="NFACT-C"/>
    <property type="match status" value="1"/>
</dbReference>
<feature type="region of interest" description="Disordered" evidence="7">
    <location>
        <begin position="693"/>
        <end position="738"/>
    </location>
</feature>
<proteinExistence type="inferred from homology"/>
<organism evidence="10 11">
    <name type="scientific">Emydomyces testavorans</name>
    <dbReference type="NCBI Taxonomy" id="2070801"/>
    <lineage>
        <taxon>Eukaryota</taxon>
        <taxon>Fungi</taxon>
        <taxon>Dikarya</taxon>
        <taxon>Ascomycota</taxon>
        <taxon>Pezizomycotina</taxon>
        <taxon>Eurotiomycetes</taxon>
        <taxon>Eurotiomycetidae</taxon>
        <taxon>Onygenales</taxon>
        <taxon>Nannizziopsiaceae</taxon>
        <taxon>Emydomyces</taxon>
    </lineage>
</organism>
<feature type="domain" description="NFACT protein C-terminal" evidence="9">
    <location>
        <begin position="941"/>
        <end position="1071"/>
    </location>
</feature>
<feature type="region of interest" description="Disordered" evidence="7">
    <location>
        <begin position="439"/>
        <end position="466"/>
    </location>
</feature>
<dbReference type="Pfam" id="PF05670">
    <property type="entry name" value="NFACT-R_1"/>
    <property type="match status" value="1"/>
</dbReference>
<evidence type="ECO:0000256" key="3">
    <source>
        <dbReference type="ARBA" id="ARBA00022490"/>
    </source>
</evidence>
<evidence type="ECO:0000256" key="6">
    <source>
        <dbReference type="SAM" id="Coils"/>
    </source>
</evidence>
<feature type="compositionally biased region" description="Basic residues" evidence="7">
    <location>
        <begin position="851"/>
        <end position="862"/>
    </location>
</feature>
<feature type="compositionally biased region" description="Basic and acidic residues" evidence="7">
    <location>
        <begin position="890"/>
        <end position="903"/>
    </location>
</feature>
<dbReference type="InterPro" id="IPR051608">
    <property type="entry name" value="RQC_Subunit_NEMF"/>
</dbReference>
<comment type="similarity">
    <text evidence="2">Belongs to the NEMF family.</text>
</comment>
<evidence type="ECO:0000256" key="1">
    <source>
        <dbReference type="ARBA" id="ARBA00004496"/>
    </source>
</evidence>
<dbReference type="EMBL" id="CP120628">
    <property type="protein sequence ID" value="WEW57997.1"/>
    <property type="molecule type" value="Genomic_DNA"/>
</dbReference>